<dbReference type="InterPro" id="IPR050471">
    <property type="entry name" value="AB_hydrolase"/>
</dbReference>
<dbReference type="GO" id="GO:0046503">
    <property type="term" value="P:glycerolipid catabolic process"/>
    <property type="evidence" value="ECO:0007669"/>
    <property type="project" value="TreeGrafter"/>
</dbReference>
<sequence>MGMVMPGGPDDRAPLSIAPDDLRQLADHDARHRTFDGGAGPLTALDTGGDGGRGTVLLVPGFTGSKEDFAPLLRPLCAAGHRVVALDQRGQFESPGPDDPARYSVAELGEDLVAVARQLRAEGAGALHLLGHSFGGLVSRAAVLAEPAAFTSLTLLGSGPSRLGGARAELLEHLAPLLDAGGVPLVHETLEQLAMTDPKAQLVPARTREFLARRFLATSAASLRGMADAMTTEPDRVAELAATGVPVLVAHGVADDAWTPAVQEDMAHRLGARHEVIPGAIHSPAIENPARTVEVLVDFWASVPAAGRSAEDAGALR</sequence>
<dbReference type="GO" id="GO:0004806">
    <property type="term" value="F:triacylglycerol lipase activity"/>
    <property type="evidence" value="ECO:0007669"/>
    <property type="project" value="TreeGrafter"/>
</dbReference>
<dbReference type="InterPro" id="IPR029058">
    <property type="entry name" value="AB_hydrolase_fold"/>
</dbReference>
<keyword evidence="3" id="KW-1185">Reference proteome</keyword>
<dbReference type="Gene3D" id="3.40.50.1820">
    <property type="entry name" value="alpha/beta hydrolase"/>
    <property type="match status" value="1"/>
</dbReference>
<organism evidence="2 3">
    <name type="scientific">Geodermatophilus siccatus</name>
    <dbReference type="NCBI Taxonomy" id="1137991"/>
    <lineage>
        <taxon>Bacteria</taxon>
        <taxon>Bacillati</taxon>
        <taxon>Actinomycetota</taxon>
        <taxon>Actinomycetes</taxon>
        <taxon>Geodermatophilales</taxon>
        <taxon>Geodermatophilaceae</taxon>
        <taxon>Geodermatophilus</taxon>
    </lineage>
</organism>
<dbReference type="InterPro" id="IPR000073">
    <property type="entry name" value="AB_hydrolase_1"/>
</dbReference>
<accession>A0A1G9L8M9</accession>
<reference evidence="3" key="1">
    <citation type="submission" date="2016-10" db="EMBL/GenBank/DDBJ databases">
        <authorList>
            <person name="Varghese N."/>
            <person name="Submissions S."/>
        </authorList>
    </citation>
    <scope>NUCLEOTIDE SEQUENCE [LARGE SCALE GENOMIC DNA]</scope>
    <source>
        <strain evidence="3">DSM 45419</strain>
    </source>
</reference>
<dbReference type="STRING" id="1137991.SAMN05660642_00329"/>
<feature type="domain" description="AB hydrolase-1" evidence="1">
    <location>
        <begin position="56"/>
        <end position="294"/>
    </location>
</feature>
<name>A0A1G9L8M9_9ACTN</name>
<dbReference type="AlphaFoldDB" id="A0A1G9L8M9"/>
<evidence type="ECO:0000313" key="3">
    <source>
        <dbReference type="Proteomes" id="UP000198680"/>
    </source>
</evidence>
<protein>
    <submittedName>
        <fullName evidence="2">Lysophospholipase, alpha-beta hydrolase superfamily</fullName>
    </submittedName>
</protein>
<evidence type="ECO:0000259" key="1">
    <source>
        <dbReference type="Pfam" id="PF12697"/>
    </source>
</evidence>
<dbReference type="Proteomes" id="UP000198680">
    <property type="component" value="Unassembled WGS sequence"/>
</dbReference>
<gene>
    <name evidence="2" type="ORF">SAMN05660642_00329</name>
</gene>
<dbReference type="PANTHER" id="PTHR43433:SF5">
    <property type="entry name" value="AB HYDROLASE-1 DOMAIN-CONTAINING PROTEIN"/>
    <property type="match status" value="1"/>
</dbReference>
<evidence type="ECO:0000313" key="2">
    <source>
        <dbReference type="EMBL" id="SDL58338.1"/>
    </source>
</evidence>
<proteinExistence type="predicted"/>
<dbReference type="Pfam" id="PF12697">
    <property type="entry name" value="Abhydrolase_6"/>
    <property type="match status" value="1"/>
</dbReference>
<dbReference type="SUPFAM" id="SSF53474">
    <property type="entry name" value="alpha/beta-Hydrolases"/>
    <property type="match status" value="1"/>
</dbReference>
<dbReference type="PANTHER" id="PTHR43433">
    <property type="entry name" value="HYDROLASE, ALPHA/BETA FOLD FAMILY PROTEIN"/>
    <property type="match status" value="1"/>
</dbReference>
<dbReference type="EMBL" id="FNHE01000001">
    <property type="protein sequence ID" value="SDL58338.1"/>
    <property type="molecule type" value="Genomic_DNA"/>
</dbReference>
<keyword evidence="2" id="KW-0378">Hydrolase</keyword>